<reference evidence="4 5" key="1">
    <citation type="submission" date="2022-04" db="EMBL/GenBank/DDBJ databases">
        <title>Genome diversity in the genus Frankia.</title>
        <authorList>
            <person name="Carlos-Shanley C."/>
            <person name="Hahn D."/>
        </authorList>
    </citation>
    <scope>NUCLEOTIDE SEQUENCE [LARGE SCALE GENOMIC DNA]</scope>
    <source>
        <strain evidence="4 5">Ag45/Mut15</strain>
    </source>
</reference>
<dbReference type="Proteomes" id="UP001201873">
    <property type="component" value="Unassembled WGS sequence"/>
</dbReference>
<organism evidence="4 5">
    <name type="scientific">Frankia umida</name>
    <dbReference type="NCBI Taxonomy" id="573489"/>
    <lineage>
        <taxon>Bacteria</taxon>
        <taxon>Bacillati</taxon>
        <taxon>Actinomycetota</taxon>
        <taxon>Actinomycetes</taxon>
        <taxon>Frankiales</taxon>
        <taxon>Frankiaceae</taxon>
        <taxon>Frankia</taxon>
    </lineage>
</organism>
<dbReference type="SUPFAM" id="SSF49879">
    <property type="entry name" value="SMAD/FHA domain"/>
    <property type="match status" value="1"/>
</dbReference>
<feature type="compositionally biased region" description="Basic and acidic residues" evidence="2">
    <location>
        <begin position="101"/>
        <end position="132"/>
    </location>
</feature>
<keyword evidence="1" id="KW-0597">Phosphoprotein</keyword>
<dbReference type="SMART" id="SM00240">
    <property type="entry name" value="FHA"/>
    <property type="match status" value="1"/>
</dbReference>
<keyword evidence="5" id="KW-1185">Reference proteome</keyword>
<feature type="compositionally biased region" description="Basic and acidic residues" evidence="2">
    <location>
        <begin position="241"/>
        <end position="253"/>
    </location>
</feature>
<dbReference type="Gene3D" id="2.60.200.20">
    <property type="match status" value="1"/>
</dbReference>
<feature type="region of interest" description="Disordered" evidence="2">
    <location>
        <begin position="1"/>
        <end position="364"/>
    </location>
</feature>
<feature type="region of interest" description="Disordered" evidence="2">
    <location>
        <begin position="445"/>
        <end position="472"/>
    </location>
</feature>
<sequence length="494" mass="52847">MTGQERYEYRPDDGGRSPYGVDEPGGGRRRGTAVPDGPDSAGDGGYDPLGIRRSPADLAGVADPPRGGDPYDGGYDRNGYTDQPRGGRGYQADAYDAPGGYDRDPYARQRDDRSSPDDRSGADGRGGRDGYDRGGYPGQADRGYAEPADPYGRGADPRADRGGYADPADPYGRGGYPPGRETPEERAAGGYGDRGGYGRGGDDRSEPGGGYPPPARDDRGYGEPAGRGGYGEPADPYGRGVDPRADPRADPRGGRGYGDELDPDAHRRARRDDGYGYPADPLSAEQPGVGADRGFQQARGGDPRRTTDPRYARQGGGDPRGGDPELSDPRGAGRRDPRDVRDPRDAEDPRAAAGWDDERPGAAASVGVWEAIVEAEREYYDSGDDHRVPFPTFYPRRVFALAGAKMLIGRRSESRGIHPDIDLSGAPEDPGISRSHALFEQLPDGGYAVRDPGSTNGTRLNDEPDPIEPGHTVPLRDGDRVYLGAWTRITLRAR</sequence>
<dbReference type="RefSeq" id="WP_248822978.1">
    <property type="nucleotide sequence ID" value="NZ_JALKFT010000001.1"/>
</dbReference>
<dbReference type="PROSITE" id="PS50006">
    <property type="entry name" value="FHA_DOMAIN"/>
    <property type="match status" value="1"/>
</dbReference>
<feature type="compositionally biased region" description="Basic and acidic residues" evidence="2">
    <location>
        <begin position="1"/>
        <end position="15"/>
    </location>
</feature>
<feature type="domain" description="FHA" evidence="3">
    <location>
        <begin position="406"/>
        <end position="465"/>
    </location>
</feature>
<comment type="caution">
    <text evidence="4">The sequence shown here is derived from an EMBL/GenBank/DDBJ whole genome shotgun (WGS) entry which is preliminary data.</text>
</comment>
<feature type="compositionally biased region" description="Basic and acidic residues" evidence="2">
    <location>
        <begin position="301"/>
        <end position="311"/>
    </location>
</feature>
<evidence type="ECO:0000313" key="4">
    <source>
        <dbReference type="EMBL" id="MCK9874281.1"/>
    </source>
</evidence>
<protein>
    <submittedName>
        <fullName evidence="4">FHA domain-containing protein</fullName>
    </submittedName>
</protein>
<accession>A0ABT0JS55</accession>
<proteinExistence type="predicted"/>
<feature type="compositionally biased region" description="Gly residues" evidence="2">
    <location>
        <begin position="189"/>
        <end position="199"/>
    </location>
</feature>
<dbReference type="CDD" id="cd00060">
    <property type="entry name" value="FHA"/>
    <property type="match status" value="1"/>
</dbReference>
<dbReference type="InterPro" id="IPR000253">
    <property type="entry name" value="FHA_dom"/>
</dbReference>
<evidence type="ECO:0000256" key="2">
    <source>
        <dbReference type="SAM" id="MobiDB-lite"/>
    </source>
</evidence>
<gene>
    <name evidence="4" type="ORF">MXD59_00525</name>
</gene>
<evidence type="ECO:0000259" key="3">
    <source>
        <dbReference type="PROSITE" id="PS50006"/>
    </source>
</evidence>
<dbReference type="InterPro" id="IPR008984">
    <property type="entry name" value="SMAD_FHA_dom_sf"/>
</dbReference>
<feature type="compositionally biased region" description="Basic and acidic residues" evidence="2">
    <location>
        <begin position="263"/>
        <end position="274"/>
    </location>
</feature>
<dbReference type="Pfam" id="PF00498">
    <property type="entry name" value="FHA"/>
    <property type="match status" value="1"/>
</dbReference>
<feature type="compositionally biased region" description="Basic and acidic residues" evidence="2">
    <location>
        <begin position="320"/>
        <end position="360"/>
    </location>
</feature>
<name>A0ABT0JS55_9ACTN</name>
<evidence type="ECO:0000313" key="5">
    <source>
        <dbReference type="Proteomes" id="UP001201873"/>
    </source>
</evidence>
<dbReference type="EMBL" id="JALKFT010000001">
    <property type="protein sequence ID" value="MCK9874281.1"/>
    <property type="molecule type" value="Genomic_DNA"/>
</dbReference>
<evidence type="ECO:0000256" key="1">
    <source>
        <dbReference type="ARBA" id="ARBA00022553"/>
    </source>
</evidence>